<keyword evidence="3" id="KW-1185">Reference proteome</keyword>
<evidence type="ECO:0000313" key="2">
    <source>
        <dbReference type="EMBL" id="KMO82664.1"/>
    </source>
</evidence>
<sequence>MPAIRRGKRVVDTGAESGRQGREGTPTCDAEVVPAVEQRYVVGIDLHGDCASVELALTLAQSLAYDNGDHSRAVALARMSIHQEFARVSVNFLAGPAPTRMVAVENLRTDLGQAALDLDGRRWSEQAQLLRTLSAAAT</sequence>
<comment type="caution">
    <text evidence="2">The sequence shown here is derived from an EMBL/GenBank/DDBJ whole genome shotgun (WGS) entry which is preliminary data.</text>
</comment>
<dbReference type="STRING" id="37916.MCHLDSM_01287"/>
<protein>
    <submittedName>
        <fullName evidence="2">Uncharacterized protein</fullName>
    </submittedName>
</protein>
<proteinExistence type="predicted"/>
<organism evidence="2 3">
    <name type="scientific">Mycolicibacterium chlorophenolicum</name>
    <dbReference type="NCBI Taxonomy" id="37916"/>
    <lineage>
        <taxon>Bacteria</taxon>
        <taxon>Bacillati</taxon>
        <taxon>Actinomycetota</taxon>
        <taxon>Actinomycetes</taxon>
        <taxon>Mycobacteriales</taxon>
        <taxon>Mycobacteriaceae</taxon>
        <taxon>Mycolicibacterium</taxon>
    </lineage>
</organism>
<dbReference type="Proteomes" id="UP000036513">
    <property type="component" value="Unassembled WGS sequence"/>
</dbReference>
<evidence type="ECO:0000313" key="3">
    <source>
        <dbReference type="Proteomes" id="UP000036513"/>
    </source>
</evidence>
<accession>A0A0J6WJ99</accession>
<dbReference type="AlphaFoldDB" id="A0A0J6WJ99"/>
<evidence type="ECO:0000256" key="1">
    <source>
        <dbReference type="SAM" id="MobiDB-lite"/>
    </source>
</evidence>
<gene>
    <name evidence="2" type="ORF">MCHLDSM_01287</name>
</gene>
<dbReference type="PATRIC" id="fig|37916.4.peg.1176"/>
<dbReference type="EMBL" id="JYNL01000009">
    <property type="protein sequence ID" value="KMO82664.1"/>
    <property type="molecule type" value="Genomic_DNA"/>
</dbReference>
<feature type="region of interest" description="Disordered" evidence="1">
    <location>
        <begin position="1"/>
        <end position="27"/>
    </location>
</feature>
<reference evidence="2 3" key="1">
    <citation type="journal article" date="2015" name="Genome Biol. Evol.">
        <title>Characterization of Three Mycobacterium spp. with Potential Use in Bioremediation by Genome Sequencing and Comparative Genomics.</title>
        <authorList>
            <person name="Das S."/>
            <person name="Pettersson B.M."/>
            <person name="Behra P.R."/>
            <person name="Ramesh M."/>
            <person name="Dasgupta S."/>
            <person name="Bhattacharya A."/>
            <person name="Kirsebom L.A."/>
        </authorList>
    </citation>
    <scope>NUCLEOTIDE SEQUENCE [LARGE SCALE GENOMIC DNA]</scope>
    <source>
        <strain evidence="2 3">DSM 43826</strain>
    </source>
</reference>
<name>A0A0J6WJ99_9MYCO</name>